<evidence type="ECO:0000313" key="1">
    <source>
        <dbReference type="EMBL" id="GAA3736361.1"/>
    </source>
</evidence>
<protein>
    <recommendedName>
        <fullName evidence="3">ATP-binding protein</fullName>
    </recommendedName>
</protein>
<dbReference type="EMBL" id="BAABEP010000025">
    <property type="protein sequence ID" value="GAA3736361.1"/>
    <property type="molecule type" value="Genomic_DNA"/>
</dbReference>
<keyword evidence="2" id="KW-1185">Reference proteome</keyword>
<sequence>MRDLVPRLVGVRHSDGKNVRLAFPAGGPVLELAGGRYTGKTAITRYLYDAYSQRIPLSRVDLASPGFGHPGLAHLYEPGAEGTQNASPVSDLLYYLESQLRRRPSRFGQPLEFPRLVHGLTAISGWEAGAPAELGAARARLDGVLTADRGAAPGLVETWTNAVVDAVGALTGLASLASAVKALVPAVTESLFRGRTNHTARKWWARQNVAPNGDGIDQLVQLAVEFRDVASGGRTRAQQYLATALLADVSDHYGPLLRFDGVHRPLVLLDNVHDRIGAEVMELLLEGHRRLAVARHRNHLVVIVTALGDGAGLPPLSGVGRGALWAVPEHVEAAGPEAWWLPVEIDPVGPDEIMRMFRDTKPATRLVDVIARVSAGRAGVAHALVRATAPRIRAGDPPPAGELLDLPAAGRAGPTVAESLLRSLVPDATTRDRLIHYAPALSAPDARHLARGYPDGASGSLAADEARQRLISDHWPSPAWPRTAGPFVGNPTLRTLLLHELRALPAWEAIHHRLLTRLDSRHPLGPGAHSDDIRYLHHALALGSCDVVVRSLHRLYTRADACAWLKALNLVCAAPQPKGSVPPADPAGCPACGPDGLAVHRTIDRLVRGLWALSSPLAVPDERTISRITLDLGVLATNCPPESHAVYFDAYTTWPPLLWKPVQAPDLPIPEGCDP</sequence>
<comment type="caution">
    <text evidence="1">The sequence shown here is derived from an EMBL/GenBank/DDBJ whole genome shotgun (WGS) entry which is preliminary data.</text>
</comment>
<reference evidence="2" key="1">
    <citation type="journal article" date="2019" name="Int. J. Syst. Evol. Microbiol.">
        <title>The Global Catalogue of Microorganisms (GCM) 10K type strain sequencing project: providing services to taxonomists for standard genome sequencing and annotation.</title>
        <authorList>
            <consortium name="The Broad Institute Genomics Platform"/>
            <consortium name="The Broad Institute Genome Sequencing Center for Infectious Disease"/>
            <person name="Wu L."/>
            <person name="Ma J."/>
        </authorList>
    </citation>
    <scope>NUCLEOTIDE SEQUENCE [LARGE SCALE GENOMIC DNA]</scope>
    <source>
        <strain evidence="2">JCM 30846</strain>
    </source>
</reference>
<evidence type="ECO:0000313" key="2">
    <source>
        <dbReference type="Proteomes" id="UP001499884"/>
    </source>
</evidence>
<accession>A0ABP7FCE7</accession>
<name>A0ABP7FCE7_9ACTN</name>
<dbReference type="Proteomes" id="UP001499884">
    <property type="component" value="Unassembled WGS sequence"/>
</dbReference>
<proteinExistence type="predicted"/>
<gene>
    <name evidence="1" type="ORF">GCM10023082_36810</name>
</gene>
<evidence type="ECO:0008006" key="3">
    <source>
        <dbReference type="Google" id="ProtNLM"/>
    </source>
</evidence>
<organism evidence="1 2">
    <name type="scientific">Streptomyces tremellae</name>
    <dbReference type="NCBI Taxonomy" id="1124239"/>
    <lineage>
        <taxon>Bacteria</taxon>
        <taxon>Bacillati</taxon>
        <taxon>Actinomycetota</taxon>
        <taxon>Actinomycetes</taxon>
        <taxon>Kitasatosporales</taxon>
        <taxon>Streptomycetaceae</taxon>
        <taxon>Streptomyces</taxon>
    </lineage>
</organism>